<evidence type="ECO:0000256" key="4">
    <source>
        <dbReference type="ARBA" id="ARBA00022723"/>
    </source>
</evidence>
<proteinExistence type="predicted"/>
<evidence type="ECO:0000256" key="5">
    <source>
        <dbReference type="ARBA" id="ARBA00022737"/>
    </source>
</evidence>
<dbReference type="OrthoDB" id="10009520at2759"/>
<dbReference type="SMART" id="SM00647">
    <property type="entry name" value="IBR"/>
    <property type="match status" value="2"/>
</dbReference>
<gene>
    <name evidence="10" type="ORF">O9G_003228</name>
</gene>
<dbReference type="Pfam" id="PF22191">
    <property type="entry name" value="IBR_1"/>
    <property type="match status" value="1"/>
</dbReference>
<dbReference type="CDD" id="cd20356">
    <property type="entry name" value="Rcat_RBR_HHARI-like"/>
    <property type="match status" value="1"/>
</dbReference>
<dbReference type="InterPro" id="IPR048962">
    <property type="entry name" value="ARIH1-like_UBL"/>
</dbReference>
<dbReference type="PROSITE" id="PS00518">
    <property type="entry name" value="ZF_RING_1"/>
    <property type="match status" value="1"/>
</dbReference>
<evidence type="ECO:0000256" key="6">
    <source>
        <dbReference type="ARBA" id="ARBA00022771"/>
    </source>
</evidence>
<dbReference type="GO" id="GO:0035861">
    <property type="term" value="C:site of double-strand break"/>
    <property type="evidence" value="ECO:0007669"/>
    <property type="project" value="EnsemblFungi"/>
</dbReference>
<dbReference type="InterPro" id="IPR045840">
    <property type="entry name" value="Ariadne"/>
</dbReference>
<dbReference type="InterPro" id="IPR031127">
    <property type="entry name" value="E3_UB_ligase_RBR"/>
</dbReference>
<dbReference type="GO" id="GO:0008270">
    <property type="term" value="F:zinc ion binding"/>
    <property type="evidence" value="ECO:0007669"/>
    <property type="project" value="UniProtKB-KW"/>
</dbReference>
<dbReference type="Pfam" id="PF21235">
    <property type="entry name" value="UBA_ARI1"/>
    <property type="match status" value="1"/>
</dbReference>
<dbReference type="Proteomes" id="UP000030755">
    <property type="component" value="Unassembled WGS sequence"/>
</dbReference>
<reference evidence="10 11" key="1">
    <citation type="journal article" date="2013" name="Curr. Biol.">
        <title>Shared signatures of parasitism and phylogenomics unite Cryptomycota and microsporidia.</title>
        <authorList>
            <person name="James T.Y."/>
            <person name="Pelin A."/>
            <person name="Bonen L."/>
            <person name="Ahrendt S."/>
            <person name="Sain D."/>
            <person name="Corradi N."/>
            <person name="Stajich J.E."/>
        </authorList>
    </citation>
    <scope>NUCLEOTIDE SEQUENCE [LARGE SCALE GENOMIC DNA]</scope>
    <source>
        <strain evidence="10 11">CSF55</strain>
    </source>
</reference>
<keyword evidence="8" id="KW-0862">Zinc</keyword>
<evidence type="ECO:0000256" key="2">
    <source>
        <dbReference type="ARBA" id="ARBA00012251"/>
    </source>
</evidence>
<sequence>MSSDSDYFYEEEDNAEDDFYDSTHDDYDHFKEAKPEWQVDFKVLSAQTIESMLGKEITQISSILGLDTEMAIILLRYFSWNKDKTIERYMEDPEKVLVDAGIKDEFAQPKIIYIDNFECPICCVIKEKAEAFDYCGEHCYCTQCYSRYLTTKIVDEGEARNLKCPGGCKFVLNDKTVKLLVSNDVYTKYEIMHLRHFISDLANIKWCPAPNCDHAVECQLSYSTKAKLIPNVLCSCGFSFCFNCLLSDHRPVPCSILKKWIKKCSDDSETANWLSANTKECPKCQATIEKNGGCNHMTCKKCKHEFCWICLGDWKKHGTTYYECNLFNESEHSAVLDAQSRSRKQLERYLHFYTRYINHEQSIKLEHKLMEKLEKKMEEIQQTTEYSWIEVQFFKRGLNVLTECRNVLKYTYAFGYYLARNNWTLIFEENQKDLELAVECLAELLEKPLNVQELSQLKQQILDKSVYVDSRRKILVNDTAKGLFEDRWDYLPNEEGSISNV</sequence>
<dbReference type="Pfam" id="PF19422">
    <property type="entry name" value="Ariadne"/>
    <property type="match status" value="1"/>
</dbReference>
<dbReference type="SUPFAM" id="SSF57850">
    <property type="entry name" value="RING/U-box"/>
    <property type="match status" value="3"/>
</dbReference>
<keyword evidence="11" id="KW-1185">Reference proteome</keyword>
<evidence type="ECO:0000259" key="9">
    <source>
        <dbReference type="PROSITE" id="PS51873"/>
    </source>
</evidence>
<evidence type="ECO:0000313" key="10">
    <source>
        <dbReference type="EMBL" id="EPZ33367.1"/>
    </source>
</evidence>
<dbReference type="OMA" id="HRFCMIC"/>
<dbReference type="InterPro" id="IPR013083">
    <property type="entry name" value="Znf_RING/FYVE/PHD"/>
</dbReference>
<dbReference type="Gene3D" id="1.20.120.1750">
    <property type="match status" value="1"/>
</dbReference>
<dbReference type="EC" id="2.3.2.31" evidence="2"/>
<feature type="domain" description="RING-type" evidence="9">
    <location>
        <begin position="115"/>
        <end position="328"/>
    </location>
</feature>
<evidence type="ECO:0000256" key="3">
    <source>
        <dbReference type="ARBA" id="ARBA00022679"/>
    </source>
</evidence>
<dbReference type="PROSITE" id="PS51873">
    <property type="entry name" value="TRIAD"/>
    <property type="match status" value="1"/>
</dbReference>
<organism evidence="10 11">
    <name type="scientific">Rozella allomycis (strain CSF55)</name>
    <dbReference type="NCBI Taxonomy" id="988480"/>
    <lineage>
        <taxon>Eukaryota</taxon>
        <taxon>Fungi</taxon>
        <taxon>Fungi incertae sedis</taxon>
        <taxon>Cryptomycota</taxon>
        <taxon>Cryptomycota incertae sedis</taxon>
        <taxon>Rozella</taxon>
    </lineage>
</organism>
<dbReference type="Pfam" id="PF01485">
    <property type="entry name" value="IBR"/>
    <property type="match status" value="1"/>
</dbReference>
<dbReference type="GO" id="GO:0016567">
    <property type="term" value="P:protein ubiquitination"/>
    <property type="evidence" value="ECO:0007669"/>
    <property type="project" value="InterPro"/>
</dbReference>
<evidence type="ECO:0000256" key="1">
    <source>
        <dbReference type="ARBA" id="ARBA00001798"/>
    </source>
</evidence>
<name>A0A075AXB7_ROZAC</name>
<keyword evidence="5" id="KW-0677">Repeat</keyword>
<keyword evidence="7" id="KW-0833">Ubl conjugation pathway</keyword>
<keyword evidence="6" id="KW-0863">Zinc-finger</keyword>
<dbReference type="AlphaFoldDB" id="A0A075AXB7"/>
<dbReference type="InterPro" id="IPR017907">
    <property type="entry name" value="Znf_RING_CS"/>
</dbReference>
<dbReference type="Gene3D" id="3.30.40.10">
    <property type="entry name" value="Zinc/RING finger domain, C3HC4 (zinc finger)"/>
    <property type="match status" value="1"/>
</dbReference>
<evidence type="ECO:0000256" key="7">
    <source>
        <dbReference type="ARBA" id="ARBA00022786"/>
    </source>
</evidence>
<keyword evidence="4" id="KW-0479">Metal-binding</keyword>
<dbReference type="STRING" id="988480.A0A075AXB7"/>
<dbReference type="GO" id="GO:0061630">
    <property type="term" value="F:ubiquitin protein ligase activity"/>
    <property type="evidence" value="ECO:0007669"/>
    <property type="project" value="UniProtKB-EC"/>
</dbReference>
<dbReference type="InterPro" id="IPR044066">
    <property type="entry name" value="TRIAD_supradom"/>
</dbReference>
<dbReference type="EMBL" id="KE561064">
    <property type="protein sequence ID" value="EPZ33367.1"/>
    <property type="molecule type" value="Genomic_DNA"/>
</dbReference>
<dbReference type="PANTHER" id="PTHR11685">
    <property type="entry name" value="RBR FAMILY RING FINGER AND IBR DOMAIN-CONTAINING"/>
    <property type="match status" value="1"/>
</dbReference>
<dbReference type="HOGENOM" id="CLU_009823_4_1_1"/>
<dbReference type="CDD" id="cd20346">
    <property type="entry name" value="BRcat_RBR_ANKIB1"/>
    <property type="match status" value="1"/>
</dbReference>
<comment type="catalytic activity">
    <reaction evidence="1">
        <text>[E2 ubiquitin-conjugating enzyme]-S-ubiquitinyl-L-cysteine + [acceptor protein]-L-lysine = [E2 ubiquitin-conjugating enzyme]-L-cysteine + [acceptor protein]-N(6)-ubiquitinyl-L-lysine.</text>
        <dbReference type="EC" id="2.3.2.31"/>
    </reaction>
</comment>
<protein>
    <recommendedName>
        <fullName evidence="2">RBR-type E3 ubiquitin transferase</fullName>
        <ecNumber evidence="2">2.3.2.31</ecNumber>
    </recommendedName>
</protein>
<dbReference type="FunFam" id="1.20.120.1750:FF:000007">
    <property type="entry name" value="RBR-type E3 ubiquitin transferase"/>
    <property type="match status" value="1"/>
</dbReference>
<dbReference type="InterPro" id="IPR002867">
    <property type="entry name" value="IBR_dom"/>
</dbReference>
<keyword evidence="3" id="KW-0808">Transferase</keyword>
<evidence type="ECO:0000256" key="8">
    <source>
        <dbReference type="ARBA" id="ARBA00022833"/>
    </source>
</evidence>
<accession>A0A075AXB7</accession>
<evidence type="ECO:0000313" key="11">
    <source>
        <dbReference type="Proteomes" id="UP000030755"/>
    </source>
</evidence>